<dbReference type="Proteomes" id="UP001305521">
    <property type="component" value="Chromosome"/>
</dbReference>
<dbReference type="Pfam" id="PF13318">
    <property type="entry name" value="AtzG-like"/>
    <property type="match status" value="1"/>
</dbReference>
<dbReference type="InterPro" id="IPR025148">
    <property type="entry name" value="AtzG-like"/>
</dbReference>
<dbReference type="EMBL" id="CP137852">
    <property type="protein sequence ID" value="WPB85120.1"/>
    <property type="molecule type" value="Genomic_DNA"/>
</dbReference>
<keyword evidence="2" id="KW-1185">Reference proteome</keyword>
<protein>
    <submittedName>
        <fullName evidence="1">DUF4089 domain-containing protein</fullName>
    </submittedName>
</protein>
<sequence>MPDFDQPDFEPAAYAKQAAAAIGLPLNPAHLPGITMNLALAKRMAGLIEQMKLSPAEEAAPVYVARKAP</sequence>
<evidence type="ECO:0000313" key="2">
    <source>
        <dbReference type="Proteomes" id="UP001305521"/>
    </source>
</evidence>
<accession>A0ABZ0PJ00</accession>
<evidence type="ECO:0000313" key="1">
    <source>
        <dbReference type="EMBL" id="WPB85120.1"/>
    </source>
</evidence>
<organism evidence="1 2">
    <name type="scientific">Sediminicoccus rosea</name>
    <dbReference type="NCBI Taxonomy" id="1225128"/>
    <lineage>
        <taxon>Bacteria</taxon>
        <taxon>Pseudomonadati</taxon>
        <taxon>Pseudomonadota</taxon>
        <taxon>Alphaproteobacteria</taxon>
        <taxon>Acetobacterales</taxon>
        <taxon>Roseomonadaceae</taxon>
        <taxon>Sediminicoccus</taxon>
    </lineage>
</organism>
<reference evidence="1 2" key="1">
    <citation type="submission" date="2023-11" db="EMBL/GenBank/DDBJ databases">
        <title>Arctic aerobic anoxygenic photoheterotroph Sediminicoccus rosea KRV36 adapts its photosynthesis to long days of polar summer.</title>
        <authorList>
            <person name="Tomasch J."/>
            <person name="Kopejtka K."/>
            <person name="Bily T."/>
            <person name="Gardiner A.T."/>
            <person name="Gardian Z."/>
            <person name="Shivaramu S."/>
            <person name="Koblizek M."/>
            <person name="Engelhardt F."/>
            <person name="Kaftan D."/>
        </authorList>
    </citation>
    <scope>NUCLEOTIDE SEQUENCE [LARGE SCALE GENOMIC DNA]</scope>
    <source>
        <strain evidence="1 2">R-30</strain>
    </source>
</reference>
<proteinExistence type="predicted"/>
<dbReference type="RefSeq" id="WP_318649085.1">
    <property type="nucleotide sequence ID" value="NZ_CP137852.1"/>
</dbReference>
<name>A0ABZ0PJ00_9PROT</name>
<gene>
    <name evidence="1" type="ORF">R9Z33_23900</name>
</gene>